<evidence type="ECO:0000256" key="4">
    <source>
        <dbReference type="RuleBase" id="RU361187"/>
    </source>
</evidence>
<dbReference type="Proteomes" id="UP000886842">
    <property type="component" value="Unassembled WGS sequence"/>
</dbReference>
<dbReference type="InterPro" id="IPR051795">
    <property type="entry name" value="Glycosyl_Hydrlase_43"/>
</dbReference>
<accession>A0A9D1GXI0</accession>
<dbReference type="InterPro" id="IPR006710">
    <property type="entry name" value="Glyco_hydro_43"/>
</dbReference>
<comment type="caution">
    <text evidence="5">The sequence shown here is derived from an EMBL/GenBank/DDBJ whole genome shotgun (WGS) entry which is preliminary data.</text>
</comment>
<gene>
    <name evidence="5" type="ORF">IAA98_08335</name>
</gene>
<dbReference type="InterPro" id="IPR023296">
    <property type="entry name" value="Glyco_hydro_beta-prop_sf"/>
</dbReference>
<dbReference type="AlphaFoldDB" id="A0A9D1GXI0"/>
<organism evidence="5 6">
    <name type="scientific">Candidatus Avipropionibacterium avicola</name>
    <dbReference type="NCBI Taxonomy" id="2840701"/>
    <lineage>
        <taxon>Bacteria</taxon>
        <taxon>Bacillati</taxon>
        <taxon>Actinomycetota</taxon>
        <taxon>Actinomycetes</taxon>
        <taxon>Propionibacteriales</taxon>
        <taxon>Propionibacteriaceae</taxon>
        <taxon>Propionibacteriaceae incertae sedis</taxon>
        <taxon>Candidatus Avipropionibacterium</taxon>
    </lineage>
</organism>
<dbReference type="CDD" id="cd08999">
    <property type="entry name" value="GH43_ABN-like"/>
    <property type="match status" value="1"/>
</dbReference>
<evidence type="ECO:0000256" key="1">
    <source>
        <dbReference type="ARBA" id="ARBA00009865"/>
    </source>
</evidence>
<evidence type="ECO:0000256" key="3">
    <source>
        <dbReference type="ARBA" id="ARBA00023295"/>
    </source>
</evidence>
<evidence type="ECO:0000313" key="5">
    <source>
        <dbReference type="EMBL" id="HIT75578.1"/>
    </source>
</evidence>
<name>A0A9D1GXI0_9ACTN</name>
<dbReference type="SUPFAM" id="SSF75005">
    <property type="entry name" value="Arabinanase/levansucrase/invertase"/>
    <property type="match status" value="1"/>
</dbReference>
<reference evidence="5" key="2">
    <citation type="journal article" date="2021" name="PeerJ">
        <title>Extensive microbial diversity within the chicken gut microbiome revealed by metagenomics and culture.</title>
        <authorList>
            <person name="Gilroy R."/>
            <person name="Ravi A."/>
            <person name="Getino M."/>
            <person name="Pursley I."/>
            <person name="Horton D.L."/>
            <person name="Alikhan N.F."/>
            <person name="Baker D."/>
            <person name="Gharbi K."/>
            <person name="Hall N."/>
            <person name="Watson M."/>
            <person name="Adriaenssens E.M."/>
            <person name="Foster-Nyarko E."/>
            <person name="Jarju S."/>
            <person name="Secka A."/>
            <person name="Antonio M."/>
            <person name="Oren A."/>
            <person name="Chaudhuri R.R."/>
            <person name="La Ragione R."/>
            <person name="Hildebrand F."/>
            <person name="Pallen M.J."/>
        </authorList>
    </citation>
    <scope>NUCLEOTIDE SEQUENCE</scope>
    <source>
        <strain evidence="5">ChiGjej1B1-24693</strain>
    </source>
</reference>
<dbReference type="PANTHER" id="PTHR42812">
    <property type="entry name" value="BETA-XYLOSIDASE"/>
    <property type="match status" value="1"/>
</dbReference>
<dbReference type="GO" id="GO:0004553">
    <property type="term" value="F:hydrolase activity, hydrolyzing O-glycosyl compounds"/>
    <property type="evidence" value="ECO:0007669"/>
    <property type="project" value="InterPro"/>
</dbReference>
<dbReference type="Pfam" id="PF04616">
    <property type="entry name" value="Glyco_hydro_43"/>
    <property type="match status" value="1"/>
</dbReference>
<keyword evidence="2 4" id="KW-0378">Hydrolase</keyword>
<dbReference type="GO" id="GO:0005975">
    <property type="term" value="P:carbohydrate metabolic process"/>
    <property type="evidence" value="ECO:0007669"/>
    <property type="project" value="InterPro"/>
</dbReference>
<dbReference type="EMBL" id="DVLP01000247">
    <property type="protein sequence ID" value="HIT75578.1"/>
    <property type="molecule type" value="Genomic_DNA"/>
</dbReference>
<dbReference type="Gene3D" id="2.115.10.20">
    <property type="entry name" value="Glycosyl hydrolase domain, family 43"/>
    <property type="match status" value="1"/>
</dbReference>
<protein>
    <submittedName>
        <fullName evidence="5">Family 43 glycosylhydrolase</fullName>
    </submittedName>
</protein>
<sequence length="294" mass="32000">MAHLWPDNFPDPQVIVTGRDGDQAYLAIATNAGGCNVPTLWSSDLQTWRAGDDALPALASWTLPGKVWAPEAARFADRWVLYYTTRGPEDGRQCISVATAERPEGPYRDVSEAPLVYEDEVGGSIDASPFTDTDGQSWLTWKNDGNAVGVDTWISIQRLASDGLSLLGEPVRLIKQDLAWEGHLVEGSYLWHRDGRFHLFYSANAFASADYAVGHAVAEAPDGPYLKDPDPILVSNEVAAGPGHCTLFEQGGRTWMVYHAWQPGAVGQAPGRSLWLSEVHFGADGSVRVDPPAR</sequence>
<comment type="similarity">
    <text evidence="1 4">Belongs to the glycosyl hydrolase 43 family.</text>
</comment>
<proteinExistence type="inferred from homology"/>
<keyword evidence="3 4" id="KW-0326">Glycosidase</keyword>
<dbReference type="PANTHER" id="PTHR42812:SF5">
    <property type="entry name" value="ENDO-ARABINASE"/>
    <property type="match status" value="1"/>
</dbReference>
<reference evidence="5" key="1">
    <citation type="submission" date="2020-10" db="EMBL/GenBank/DDBJ databases">
        <authorList>
            <person name="Gilroy R."/>
        </authorList>
    </citation>
    <scope>NUCLEOTIDE SEQUENCE</scope>
    <source>
        <strain evidence="5">ChiGjej1B1-24693</strain>
    </source>
</reference>
<evidence type="ECO:0000256" key="2">
    <source>
        <dbReference type="ARBA" id="ARBA00022801"/>
    </source>
</evidence>
<evidence type="ECO:0000313" key="6">
    <source>
        <dbReference type="Proteomes" id="UP000886842"/>
    </source>
</evidence>